<evidence type="ECO:0008006" key="2">
    <source>
        <dbReference type="Google" id="ProtNLM"/>
    </source>
</evidence>
<accession>A0A6J4LP51</accession>
<dbReference type="SUPFAM" id="SSF141694">
    <property type="entry name" value="AF2212/PG0164-like"/>
    <property type="match status" value="1"/>
</dbReference>
<dbReference type="Gene3D" id="2.40.30.100">
    <property type="entry name" value="AF2212/PG0164-like"/>
    <property type="match status" value="1"/>
</dbReference>
<name>A0A6J4LP51_9ACTN</name>
<dbReference type="AlphaFoldDB" id="A0A6J4LP51"/>
<sequence length="99" mass="11071">MEFSGEVWFWRGPSPYHFVNVPQDESDELAATSALVTYGWAMIPVEVEIGSTRWTTSLFPKDGGYVVQVKDMVRKAEAIDVGDIVTVHLAVEARRRGGR</sequence>
<organism evidence="1">
    <name type="scientific">uncultured Nocardioidaceae bacterium</name>
    <dbReference type="NCBI Taxonomy" id="253824"/>
    <lineage>
        <taxon>Bacteria</taxon>
        <taxon>Bacillati</taxon>
        <taxon>Actinomycetota</taxon>
        <taxon>Actinomycetes</taxon>
        <taxon>Propionibacteriales</taxon>
        <taxon>Nocardioidaceae</taxon>
        <taxon>environmental samples</taxon>
    </lineage>
</organism>
<dbReference type="Pfam" id="PF08922">
    <property type="entry name" value="DUF1905"/>
    <property type="match status" value="1"/>
</dbReference>
<proteinExistence type="predicted"/>
<evidence type="ECO:0000313" key="1">
    <source>
        <dbReference type="EMBL" id="CAA9338115.1"/>
    </source>
</evidence>
<dbReference type="EMBL" id="CADCUJ010000028">
    <property type="protein sequence ID" value="CAA9338115.1"/>
    <property type="molecule type" value="Genomic_DNA"/>
</dbReference>
<reference evidence="1" key="1">
    <citation type="submission" date="2020-02" db="EMBL/GenBank/DDBJ databases">
        <authorList>
            <person name="Meier V. D."/>
        </authorList>
    </citation>
    <scope>NUCLEOTIDE SEQUENCE</scope>
    <source>
        <strain evidence="1">AVDCRST_MAG72</strain>
    </source>
</reference>
<dbReference type="InterPro" id="IPR015018">
    <property type="entry name" value="DUF1905"/>
</dbReference>
<dbReference type="InterPro" id="IPR037079">
    <property type="entry name" value="AF2212/PG0164-like_sf"/>
</dbReference>
<protein>
    <recommendedName>
        <fullName evidence="2">DUF1905 domain-containing protein</fullName>
    </recommendedName>
</protein>
<gene>
    <name evidence="1" type="ORF">AVDCRST_MAG72-640</name>
</gene>